<dbReference type="Proteomes" id="UP000000763">
    <property type="component" value="Chromosome 2"/>
</dbReference>
<dbReference type="EMBL" id="AP004212">
    <property type="protein sequence ID" value="BAD21746.1"/>
    <property type="molecule type" value="Genomic_DNA"/>
</dbReference>
<organism evidence="3 4">
    <name type="scientific">Oryza sativa subsp. japonica</name>
    <name type="common">Rice</name>
    <dbReference type="NCBI Taxonomy" id="39947"/>
    <lineage>
        <taxon>Eukaryota</taxon>
        <taxon>Viridiplantae</taxon>
        <taxon>Streptophyta</taxon>
        <taxon>Embryophyta</taxon>
        <taxon>Tracheophyta</taxon>
        <taxon>Spermatophyta</taxon>
        <taxon>Magnoliopsida</taxon>
        <taxon>Liliopsida</taxon>
        <taxon>Poales</taxon>
        <taxon>Poaceae</taxon>
        <taxon>BOP clade</taxon>
        <taxon>Oryzoideae</taxon>
        <taxon>Oryzeae</taxon>
        <taxon>Oryzinae</taxon>
        <taxon>Oryza</taxon>
        <taxon>Oryza sativa</taxon>
    </lineage>
</organism>
<protein>
    <submittedName>
        <fullName evidence="3">Uncharacterized protein</fullName>
    </submittedName>
</protein>
<gene>
    <name evidence="3" type="ORF">OJ1086_G08.2</name>
    <name evidence="2" type="ORF">OJ1756_H07.58</name>
</gene>
<evidence type="ECO:0000313" key="3">
    <source>
        <dbReference type="EMBL" id="BAD21746.1"/>
    </source>
</evidence>
<evidence type="ECO:0000313" key="2">
    <source>
        <dbReference type="EMBL" id="BAD21739.1"/>
    </source>
</evidence>
<dbReference type="AlphaFoldDB" id="Q6K883"/>
<reference evidence="4" key="4">
    <citation type="journal article" date="2008" name="Nucleic Acids Res.">
        <title>The rice annotation project database (RAP-DB): 2008 update.</title>
        <authorList>
            <consortium name="The rice annotation project (RAP)"/>
        </authorList>
    </citation>
    <scope>GENOME REANNOTATION</scope>
    <source>
        <strain evidence="4">cv. Nipponbare</strain>
    </source>
</reference>
<feature type="region of interest" description="Disordered" evidence="1">
    <location>
        <begin position="41"/>
        <end position="138"/>
    </location>
</feature>
<reference evidence="4" key="3">
    <citation type="journal article" date="2005" name="Nature">
        <title>The map-based sequence of the rice genome.</title>
        <authorList>
            <consortium name="International rice genome sequencing project (IRGSP)"/>
            <person name="Matsumoto T."/>
            <person name="Wu J."/>
            <person name="Kanamori H."/>
            <person name="Katayose Y."/>
            <person name="Fujisawa M."/>
            <person name="Namiki N."/>
            <person name="Mizuno H."/>
            <person name="Yamamoto K."/>
            <person name="Antonio B.A."/>
            <person name="Baba T."/>
            <person name="Sakata K."/>
            <person name="Nagamura Y."/>
            <person name="Aoki H."/>
            <person name="Arikawa K."/>
            <person name="Arita K."/>
            <person name="Bito T."/>
            <person name="Chiden Y."/>
            <person name="Fujitsuka N."/>
            <person name="Fukunaka R."/>
            <person name="Hamada M."/>
            <person name="Harada C."/>
            <person name="Hayashi A."/>
            <person name="Hijishita S."/>
            <person name="Honda M."/>
            <person name="Hosokawa S."/>
            <person name="Ichikawa Y."/>
            <person name="Idonuma A."/>
            <person name="Iijima M."/>
            <person name="Ikeda M."/>
            <person name="Ikeno M."/>
            <person name="Ito K."/>
            <person name="Ito S."/>
            <person name="Ito T."/>
            <person name="Ito Y."/>
            <person name="Ito Y."/>
            <person name="Iwabuchi A."/>
            <person name="Kamiya K."/>
            <person name="Karasawa W."/>
            <person name="Kurita K."/>
            <person name="Katagiri S."/>
            <person name="Kikuta A."/>
            <person name="Kobayashi H."/>
            <person name="Kobayashi N."/>
            <person name="Machita K."/>
            <person name="Maehara T."/>
            <person name="Masukawa M."/>
            <person name="Mizubayashi T."/>
            <person name="Mukai Y."/>
            <person name="Nagasaki H."/>
            <person name="Nagata Y."/>
            <person name="Naito S."/>
            <person name="Nakashima M."/>
            <person name="Nakama Y."/>
            <person name="Nakamichi Y."/>
            <person name="Nakamura M."/>
            <person name="Meguro A."/>
            <person name="Negishi M."/>
            <person name="Ohta I."/>
            <person name="Ohta T."/>
            <person name="Okamoto M."/>
            <person name="Ono N."/>
            <person name="Saji S."/>
            <person name="Sakaguchi M."/>
            <person name="Sakai K."/>
            <person name="Shibata M."/>
            <person name="Shimokawa T."/>
            <person name="Song J."/>
            <person name="Takazaki Y."/>
            <person name="Terasawa K."/>
            <person name="Tsugane M."/>
            <person name="Tsuji K."/>
            <person name="Ueda S."/>
            <person name="Waki K."/>
            <person name="Yamagata H."/>
            <person name="Yamamoto M."/>
            <person name="Yamamoto S."/>
            <person name="Yamane H."/>
            <person name="Yoshiki S."/>
            <person name="Yoshihara R."/>
            <person name="Yukawa K."/>
            <person name="Zhong H."/>
            <person name="Yano M."/>
            <person name="Yuan Q."/>
            <person name="Ouyang S."/>
            <person name="Liu J."/>
            <person name="Jones K.M."/>
            <person name="Gansberger K."/>
            <person name="Moffat K."/>
            <person name="Hill J."/>
            <person name="Bera J."/>
            <person name="Fadrosh D."/>
            <person name="Jin S."/>
            <person name="Johri S."/>
            <person name="Kim M."/>
            <person name="Overton L."/>
            <person name="Reardon M."/>
            <person name="Tsitrin T."/>
            <person name="Vuong H."/>
            <person name="Weaver B."/>
            <person name="Ciecko A."/>
            <person name="Tallon L."/>
            <person name="Jackson J."/>
            <person name="Pai G."/>
            <person name="Aken S.V."/>
            <person name="Utterback T."/>
            <person name="Reidmuller S."/>
            <person name="Feldblyum T."/>
            <person name="Hsiao J."/>
            <person name="Zismann V."/>
            <person name="Iobst S."/>
            <person name="de Vazeille A.R."/>
            <person name="Buell C.R."/>
            <person name="Ying K."/>
            <person name="Li Y."/>
            <person name="Lu T."/>
            <person name="Huang Y."/>
            <person name="Zhao Q."/>
            <person name="Feng Q."/>
            <person name="Zhang L."/>
            <person name="Zhu J."/>
            <person name="Weng Q."/>
            <person name="Mu J."/>
            <person name="Lu Y."/>
            <person name="Fan D."/>
            <person name="Liu Y."/>
            <person name="Guan J."/>
            <person name="Zhang Y."/>
            <person name="Yu S."/>
            <person name="Liu X."/>
            <person name="Zhang Y."/>
            <person name="Hong G."/>
            <person name="Han B."/>
            <person name="Choisne N."/>
            <person name="Demange N."/>
            <person name="Orjeda G."/>
            <person name="Samain S."/>
            <person name="Cattolico L."/>
            <person name="Pelletier E."/>
            <person name="Couloux A."/>
            <person name="Segurens B."/>
            <person name="Wincker P."/>
            <person name="D'Hont A."/>
            <person name="Scarpelli C."/>
            <person name="Weissenbach J."/>
            <person name="Salanoubat M."/>
            <person name="Quetier F."/>
            <person name="Yu Y."/>
            <person name="Kim H.R."/>
            <person name="Rambo T."/>
            <person name="Currie J."/>
            <person name="Collura K."/>
            <person name="Luo M."/>
            <person name="Yang T."/>
            <person name="Ammiraju J.S.S."/>
            <person name="Engler F."/>
            <person name="Soderlund C."/>
            <person name="Wing R.A."/>
            <person name="Palmer L.E."/>
            <person name="de la Bastide M."/>
            <person name="Spiegel L."/>
            <person name="Nascimento L."/>
            <person name="Zutavern T."/>
            <person name="O'Shaughnessy A."/>
            <person name="Dike S."/>
            <person name="Dedhia N."/>
            <person name="Preston R."/>
            <person name="Balija V."/>
            <person name="McCombie W.R."/>
            <person name="Chow T."/>
            <person name="Chen H."/>
            <person name="Chung M."/>
            <person name="Chen C."/>
            <person name="Shaw J."/>
            <person name="Wu H."/>
            <person name="Hsiao K."/>
            <person name="Chao Y."/>
            <person name="Chu M."/>
            <person name="Cheng C."/>
            <person name="Hour A."/>
            <person name="Lee P."/>
            <person name="Lin S."/>
            <person name="Lin Y."/>
            <person name="Liou J."/>
            <person name="Liu S."/>
            <person name="Hsing Y."/>
            <person name="Raghuvanshi S."/>
            <person name="Mohanty A."/>
            <person name="Bharti A.K."/>
            <person name="Gaur A."/>
            <person name="Gupta V."/>
            <person name="Kumar D."/>
            <person name="Ravi V."/>
            <person name="Vij S."/>
            <person name="Kapur A."/>
            <person name="Khurana P."/>
            <person name="Khurana P."/>
            <person name="Khurana J.P."/>
            <person name="Tyagi A.K."/>
            <person name="Gaikwad K."/>
            <person name="Singh A."/>
            <person name="Dalal V."/>
            <person name="Srivastava S."/>
            <person name="Dixit A."/>
            <person name="Pal A.K."/>
            <person name="Ghazi I.A."/>
            <person name="Yadav M."/>
            <person name="Pandit A."/>
            <person name="Bhargava A."/>
            <person name="Sureshbabu K."/>
            <person name="Batra K."/>
            <person name="Sharma T.R."/>
            <person name="Mohapatra T."/>
            <person name="Singh N.K."/>
            <person name="Messing J."/>
            <person name="Nelson A.B."/>
            <person name="Fuks G."/>
            <person name="Kavchok S."/>
            <person name="Keizer G."/>
            <person name="Linton E."/>
            <person name="Llaca V."/>
            <person name="Song R."/>
            <person name="Tanyolac B."/>
            <person name="Young S."/>
            <person name="Ho-Il K."/>
            <person name="Hahn J.H."/>
            <person name="Sangsakoo G."/>
            <person name="Vanavichit A."/>
            <person name="de Mattos Luiz.A.T."/>
            <person name="Zimmer P.D."/>
            <person name="Malone G."/>
            <person name="Dellagostin O."/>
            <person name="de Oliveira A.C."/>
            <person name="Bevan M."/>
            <person name="Bancroft I."/>
            <person name="Minx P."/>
            <person name="Cordum H."/>
            <person name="Wilson R."/>
            <person name="Cheng Z."/>
            <person name="Jin W."/>
            <person name="Jiang J."/>
            <person name="Leong S.A."/>
            <person name="Iwama H."/>
            <person name="Gojobori T."/>
            <person name="Itoh T."/>
            <person name="Niimura Y."/>
            <person name="Fujii Y."/>
            <person name="Habara T."/>
            <person name="Sakai H."/>
            <person name="Sato Y."/>
            <person name="Wilson G."/>
            <person name="Kumar K."/>
            <person name="McCouch S."/>
            <person name="Juretic N."/>
            <person name="Hoen D."/>
            <person name="Wright S."/>
            <person name="Bruskiewich R."/>
            <person name="Bureau T."/>
            <person name="Miyao A."/>
            <person name="Hirochika H."/>
            <person name="Nishikawa T."/>
            <person name="Kadowaki K."/>
            <person name="Sugiura M."/>
            <person name="Burr B."/>
            <person name="Sasaki T."/>
        </authorList>
    </citation>
    <scope>NUCLEOTIDE SEQUENCE [LARGE SCALE GENOMIC DNA]</scope>
    <source>
        <strain evidence="4">cv. Nipponbare</strain>
    </source>
</reference>
<sequence>MVTGSGGLAVGEGSCGDRKERQRIDAMEMARDVIAAVASPLGSAEGARGDAWKPGGSGCPAVRRGRGDEGRETEAAAREGGAGERKGSVLRSPAKDAGERAAAAAAARTLWWEGVKSESSRERGDDAAPPWKGRYDSASFPTVGCLVLR</sequence>
<name>Q6K883_ORYSJ</name>
<accession>Q6K883</accession>
<reference evidence="3" key="1">
    <citation type="submission" date="2001-09" db="EMBL/GenBank/DDBJ databases">
        <title>Oryza sativa nipponbare(GA3) genomic DNA, chromosome 2, BAC clone:OJ1086_G08.</title>
        <authorList>
            <person name="Sasaki T."/>
            <person name="Matsumoto T."/>
            <person name="Yamamoto K."/>
        </authorList>
    </citation>
    <scope>NUCLEOTIDE SEQUENCE</scope>
</reference>
<feature type="region of interest" description="Disordered" evidence="1">
    <location>
        <begin position="1"/>
        <end position="23"/>
    </location>
</feature>
<evidence type="ECO:0000256" key="1">
    <source>
        <dbReference type="SAM" id="MobiDB-lite"/>
    </source>
</evidence>
<feature type="compositionally biased region" description="Gly residues" evidence="1">
    <location>
        <begin position="1"/>
        <end position="14"/>
    </location>
</feature>
<feature type="compositionally biased region" description="Basic and acidic residues" evidence="1">
    <location>
        <begin position="115"/>
        <end position="126"/>
    </location>
</feature>
<reference evidence="2" key="2">
    <citation type="submission" date="2001-09" db="EMBL/GenBank/DDBJ databases">
        <title>Oryza sativa nipponbare(GA3) genomic DNA, chromosome 2, BAC clone:OJ1756_H07.</title>
        <authorList>
            <person name="Sasaki T."/>
            <person name="Matsumoto T."/>
            <person name="Yamamoto K."/>
        </authorList>
    </citation>
    <scope>NUCLEOTIDE SEQUENCE</scope>
</reference>
<proteinExistence type="predicted"/>
<evidence type="ECO:0000313" key="4">
    <source>
        <dbReference type="Proteomes" id="UP000000763"/>
    </source>
</evidence>
<dbReference type="EMBL" id="AP004168">
    <property type="protein sequence ID" value="BAD21739.1"/>
    <property type="molecule type" value="Genomic_DNA"/>
</dbReference>
<feature type="compositionally biased region" description="Basic and acidic residues" evidence="1">
    <location>
        <begin position="65"/>
        <end position="99"/>
    </location>
</feature>